<evidence type="ECO:0000259" key="6">
    <source>
        <dbReference type="Pfam" id="PF00149"/>
    </source>
</evidence>
<dbReference type="PANTHER" id="PTHR40942:SF4">
    <property type="entry name" value="CYTOCHROME C5"/>
    <property type="match status" value="1"/>
</dbReference>
<evidence type="ECO:0000256" key="3">
    <source>
        <dbReference type="ARBA" id="ARBA00022801"/>
    </source>
</evidence>
<accession>A0A0W7YVS8</accession>
<dbReference type="CDD" id="cd07422">
    <property type="entry name" value="MPP_ApaH"/>
    <property type="match status" value="1"/>
</dbReference>
<evidence type="ECO:0000313" key="7">
    <source>
        <dbReference type="EMBL" id="KUF39222.1"/>
    </source>
</evidence>
<dbReference type="STRING" id="225992.B5M06_09830"/>
<dbReference type="AlphaFoldDB" id="A0A0W7YVS8"/>
<keyword evidence="3 5" id="KW-0378">Hydrolase</keyword>
<feature type="domain" description="Calcineurin-like phosphoesterase" evidence="6">
    <location>
        <begin position="2"/>
        <end position="127"/>
    </location>
</feature>
<evidence type="ECO:0000256" key="4">
    <source>
        <dbReference type="ARBA" id="ARBA00049417"/>
    </source>
</evidence>
<dbReference type="GO" id="GO:0008803">
    <property type="term" value="F:bis(5'-nucleosyl)-tetraphosphatase (symmetrical) activity"/>
    <property type="evidence" value="ECO:0007669"/>
    <property type="project" value="UniProtKB-UniRule"/>
</dbReference>
<dbReference type="InterPro" id="IPR004843">
    <property type="entry name" value="Calcineurin-like_PHP"/>
</dbReference>
<dbReference type="PANTHER" id="PTHR40942">
    <property type="match status" value="1"/>
</dbReference>
<dbReference type="Pfam" id="PF00149">
    <property type="entry name" value="Metallophos"/>
    <property type="match status" value="1"/>
</dbReference>
<comment type="similarity">
    <text evidence="2 5">Belongs to the Ap4A hydrolase family.</text>
</comment>
<evidence type="ECO:0000256" key="2">
    <source>
        <dbReference type="ARBA" id="ARBA00005419"/>
    </source>
</evidence>
<protein>
    <recommendedName>
        <fullName evidence="5">Bis(5'-nucleosyl)-tetraphosphatase, symmetrical</fullName>
        <ecNumber evidence="5">3.6.1.41</ecNumber>
    </recommendedName>
    <alternativeName>
        <fullName evidence="5">Ap4A hydrolase</fullName>
    </alternativeName>
    <alternativeName>
        <fullName evidence="5">Diadenosine 5',5'''-P1,P4-tetraphosphate pyrophosphohydrolase</fullName>
    </alternativeName>
    <alternativeName>
        <fullName evidence="5">Diadenosine tetraphosphatase</fullName>
    </alternativeName>
</protein>
<dbReference type="Proteomes" id="UP000053300">
    <property type="component" value="Unassembled WGS sequence"/>
</dbReference>
<comment type="caution">
    <text evidence="7">The sequence shown here is derived from an EMBL/GenBank/DDBJ whole genome shotgun (WGS) entry which is preliminary data.</text>
</comment>
<comment type="catalytic activity">
    <reaction evidence="4 5">
        <text>P(1),P(4)-bis(5'-adenosyl) tetraphosphate + H2O = 2 ADP + 2 H(+)</text>
        <dbReference type="Rhea" id="RHEA:24252"/>
        <dbReference type="ChEBI" id="CHEBI:15377"/>
        <dbReference type="ChEBI" id="CHEBI:15378"/>
        <dbReference type="ChEBI" id="CHEBI:58141"/>
        <dbReference type="ChEBI" id="CHEBI:456216"/>
        <dbReference type="EC" id="3.6.1.41"/>
    </reaction>
</comment>
<dbReference type="HAMAP" id="MF_00199">
    <property type="entry name" value="ApaH"/>
    <property type="match status" value="1"/>
</dbReference>
<organism evidence="7 8">
    <name type="scientific">Comamonas kerstersii</name>
    <dbReference type="NCBI Taxonomy" id="225992"/>
    <lineage>
        <taxon>Bacteria</taxon>
        <taxon>Pseudomonadati</taxon>
        <taxon>Pseudomonadota</taxon>
        <taxon>Betaproteobacteria</taxon>
        <taxon>Burkholderiales</taxon>
        <taxon>Comamonadaceae</taxon>
        <taxon>Comamonas</taxon>
    </lineage>
</organism>
<reference evidence="7 8" key="1">
    <citation type="submission" date="2015-12" db="EMBL/GenBank/DDBJ databases">
        <title>Complete genome sequence of a multi-drug resistant strain Acidovorax sp. 12322-1.</title>
        <authorList>
            <person name="Ming D."/>
            <person name="Wang M."/>
            <person name="Hu S."/>
            <person name="Zhou Y."/>
            <person name="Jiang T."/>
        </authorList>
    </citation>
    <scope>NUCLEOTIDE SEQUENCE [LARGE SCALE GENOMIC DNA]</scope>
    <source>
        <strain evidence="7 8">12322-1</strain>
    </source>
</reference>
<dbReference type="EMBL" id="LPXH01000037">
    <property type="protein sequence ID" value="KUF39222.1"/>
    <property type="molecule type" value="Genomic_DNA"/>
</dbReference>
<sequence>MSTYLIGDIQGCESAFTRLLEKISFSPSRDTVYLLGDLVNRGPASADVLRRCMALGDSIKPILGNHDLHLLASAYGVRKPGKRDTLQSILQAPDRDALLHWVSQQPLVRYLENSQGQSLLMVHAGVLPQWTVHETLHLADEVHQQVKGENLSQFLQHMYGNLPNKWDPQLTGADRLRVIVNALTRIRFCTPEGEMDFESSESAEAAPEGLIPWFECPGRKTADTTIAFGHWSTLGLMQRPHLMALDTGCIWGGCLSAIELGSDFNERTLHQVHCEQAQKPGK</sequence>
<dbReference type="InterPro" id="IPR004617">
    <property type="entry name" value="ApaH"/>
</dbReference>
<proteinExistence type="inferred from homology"/>
<evidence type="ECO:0000256" key="5">
    <source>
        <dbReference type="HAMAP-Rule" id="MF_00199"/>
    </source>
</evidence>
<dbReference type="EC" id="3.6.1.41" evidence="5"/>
<dbReference type="Gene3D" id="3.60.21.10">
    <property type="match status" value="1"/>
</dbReference>
<dbReference type="InterPro" id="IPR029052">
    <property type="entry name" value="Metallo-depent_PP-like"/>
</dbReference>
<dbReference type="NCBIfam" id="NF001204">
    <property type="entry name" value="PRK00166.1"/>
    <property type="match status" value="1"/>
</dbReference>
<name>A0A0W7YVS8_9BURK</name>
<dbReference type="SUPFAM" id="SSF56300">
    <property type="entry name" value="Metallo-dependent phosphatases"/>
    <property type="match status" value="1"/>
</dbReference>
<evidence type="ECO:0000256" key="1">
    <source>
        <dbReference type="ARBA" id="ARBA00003413"/>
    </source>
</evidence>
<dbReference type="RefSeq" id="WP_058880347.1">
    <property type="nucleotide sequence ID" value="NZ_CAUCIF010000001.1"/>
</dbReference>
<keyword evidence="8" id="KW-1185">Reference proteome</keyword>
<evidence type="ECO:0000313" key="8">
    <source>
        <dbReference type="Proteomes" id="UP000053300"/>
    </source>
</evidence>
<dbReference type="PIRSF" id="PIRSF000903">
    <property type="entry name" value="B5n-ttraPtase_sm"/>
    <property type="match status" value="1"/>
</dbReference>
<dbReference type="NCBIfam" id="TIGR00668">
    <property type="entry name" value="apaH"/>
    <property type="match status" value="1"/>
</dbReference>
<comment type="function">
    <text evidence="1 5">Hydrolyzes diadenosine 5',5'''-P1,P4-tetraphosphate to yield ADP.</text>
</comment>
<gene>
    <name evidence="5" type="primary">apaH</name>
    <name evidence="7" type="ORF">AS359_01420</name>
</gene>